<name>A0ABS0WCF1_9ALTE</name>
<dbReference type="RefSeq" id="WP_198824123.1">
    <property type="nucleotide sequence ID" value="NZ_JAEILT010000007.1"/>
</dbReference>
<evidence type="ECO:0000313" key="2">
    <source>
        <dbReference type="Proteomes" id="UP000649232"/>
    </source>
</evidence>
<accession>A0ABS0WCF1</accession>
<comment type="caution">
    <text evidence="1">The sequence shown here is derived from an EMBL/GenBank/DDBJ whole genome shotgun (WGS) entry which is preliminary data.</text>
</comment>
<proteinExistence type="predicted"/>
<dbReference type="EMBL" id="JAEILT010000007">
    <property type="protein sequence ID" value="MBJ2136133.1"/>
    <property type="molecule type" value="Genomic_DNA"/>
</dbReference>
<evidence type="ECO:0008006" key="3">
    <source>
        <dbReference type="Google" id="ProtNLM"/>
    </source>
</evidence>
<sequence length="160" mass="17950">MQIFLTIIAGACTFVLGQIFLKLYIEPIQAYKSVISEIADKLILYANVYANPKTLDEPKQAEACKEFRILSSKLQATMYLVPSYKLMSKIFSLPSVENVTKASKNLIRLHNGHDHALANQGTLNCYSAQKVRQALNIYIPPDELLDPKLEKEFIKAKSGS</sequence>
<dbReference type="Proteomes" id="UP000649232">
    <property type="component" value="Unassembled WGS sequence"/>
</dbReference>
<reference evidence="1 2" key="1">
    <citation type="submission" date="2020-12" db="EMBL/GenBank/DDBJ databases">
        <title>Draft genome sequences of nine environmental bacterial isolates colonizing plastic.</title>
        <authorList>
            <person name="Borre I."/>
            <person name="Sonnenschein E.C."/>
        </authorList>
    </citation>
    <scope>NUCLEOTIDE SEQUENCE [LARGE SCALE GENOMIC DNA]</scope>
    <source>
        <strain evidence="1 2">IB30</strain>
    </source>
</reference>
<gene>
    <name evidence="1" type="ORF">JEU11_06685</name>
</gene>
<protein>
    <recommendedName>
        <fullName evidence="3">DUF4760 domain-containing protein</fullName>
    </recommendedName>
</protein>
<evidence type="ECO:0000313" key="1">
    <source>
        <dbReference type="EMBL" id="MBJ2136133.1"/>
    </source>
</evidence>
<organism evidence="1 2">
    <name type="scientific">Paraglaciecola chathamensis</name>
    <dbReference type="NCBI Taxonomy" id="368405"/>
    <lineage>
        <taxon>Bacteria</taxon>
        <taxon>Pseudomonadati</taxon>
        <taxon>Pseudomonadota</taxon>
        <taxon>Gammaproteobacteria</taxon>
        <taxon>Alteromonadales</taxon>
        <taxon>Alteromonadaceae</taxon>
        <taxon>Paraglaciecola</taxon>
    </lineage>
</organism>